<evidence type="ECO:0000256" key="1">
    <source>
        <dbReference type="SAM" id="MobiDB-lite"/>
    </source>
</evidence>
<proteinExistence type="predicted"/>
<feature type="region of interest" description="Disordered" evidence="1">
    <location>
        <begin position="1"/>
        <end position="106"/>
    </location>
</feature>
<gene>
    <name evidence="4" type="ORF">CVT26_002885</name>
</gene>
<dbReference type="SMART" id="SM00757">
    <property type="entry name" value="CRA"/>
    <property type="match status" value="1"/>
</dbReference>
<dbReference type="PROSITE" id="PS50897">
    <property type="entry name" value="CTLH"/>
    <property type="match status" value="1"/>
</dbReference>
<dbReference type="InterPro" id="IPR013320">
    <property type="entry name" value="ConA-like_dom_sf"/>
</dbReference>
<dbReference type="AlphaFoldDB" id="A0A409W2C7"/>
<reference evidence="4 5" key="1">
    <citation type="journal article" date="2018" name="Evol. Lett.">
        <title>Horizontal gene cluster transfer increased hallucinogenic mushroom diversity.</title>
        <authorList>
            <person name="Reynolds H.T."/>
            <person name="Vijayakumar V."/>
            <person name="Gluck-Thaler E."/>
            <person name="Korotkin H.B."/>
            <person name="Matheny P.B."/>
            <person name="Slot J.C."/>
        </authorList>
    </citation>
    <scope>NUCLEOTIDE SEQUENCE [LARGE SCALE GENOMIC DNA]</scope>
    <source>
        <strain evidence="4 5">SRW20</strain>
    </source>
</reference>
<dbReference type="EMBL" id="NHYE01005445">
    <property type="protein sequence ID" value="PPQ72669.1"/>
    <property type="molecule type" value="Genomic_DNA"/>
</dbReference>
<dbReference type="Pfam" id="PF08513">
    <property type="entry name" value="LisH"/>
    <property type="match status" value="1"/>
</dbReference>
<dbReference type="FunCoup" id="A0A409W2C7">
    <property type="interactions" value="279"/>
</dbReference>
<organism evidence="4 5">
    <name type="scientific">Gymnopilus dilepis</name>
    <dbReference type="NCBI Taxonomy" id="231916"/>
    <lineage>
        <taxon>Eukaryota</taxon>
        <taxon>Fungi</taxon>
        <taxon>Dikarya</taxon>
        <taxon>Basidiomycota</taxon>
        <taxon>Agaricomycotina</taxon>
        <taxon>Agaricomycetes</taxon>
        <taxon>Agaricomycetidae</taxon>
        <taxon>Agaricales</taxon>
        <taxon>Agaricineae</taxon>
        <taxon>Hymenogastraceae</taxon>
        <taxon>Gymnopilus</taxon>
    </lineage>
</organism>
<dbReference type="Proteomes" id="UP000284706">
    <property type="component" value="Unassembled WGS sequence"/>
</dbReference>
<dbReference type="SMART" id="SM00449">
    <property type="entry name" value="SPRY"/>
    <property type="match status" value="1"/>
</dbReference>
<dbReference type="InterPro" id="IPR043136">
    <property type="entry name" value="B30.2/SPRY_sf"/>
</dbReference>
<evidence type="ECO:0000313" key="5">
    <source>
        <dbReference type="Proteomes" id="UP000284706"/>
    </source>
</evidence>
<feature type="compositionally biased region" description="Polar residues" evidence="1">
    <location>
        <begin position="1"/>
        <end position="24"/>
    </location>
</feature>
<dbReference type="InterPro" id="IPR001870">
    <property type="entry name" value="B30.2/SPRY"/>
</dbReference>
<feature type="compositionally biased region" description="Pro residues" evidence="1">
    <location>
        <begin position="88"/>
        <end position="102"/>
    </location>
</feature>
<comment type="caution">
    <text evidence="4">The sequence shown here is derived from an EMBL/GenBank/DDBJ whole genome shotgun (WGS) entry which is preliminary data.</text>
</comment>
<feature type="domain" description="B30.2/SPRY" evidence="2">
    <location>
        <begin position="91"/>
        <end position="295"/>
    </location>
</feature>
<sequence>MSTASTNLSVSPTRSAPRSASLVSSVPGRTPSVSSFEPRVVRGTPSENSQMDVECQSQPATSPSSSRRGRGFPAAYRASAHDEESIGSPPPQNRPASTPLPPQDQAFKLPTRWSEECRHQHLSVTPDGRELSYQGPASTSDKDAAAARANHPIPPACGIYYYEVEIIAKEPKAFAANNVKLSRLTGWDSNSWGYHGEDGHALAADKTGSQYGPAFGSGDIVGCGIDFTTFKAFYTKNGAFLGEYRPLHSFGVFIEFCVCTGHVFDNVGKSGEIYPSVGLQHVTDTIRTNFGQSPFKFDIDDHVQRQSIATWDKILNTPLDHTLLRGYPRRTGAGSIASITHDTGIKAPATDEETKNLLNQLVLSYLVHHGYAKTARAFESQRIEKGSSAVDSASRDLDIEMNRSDPVEHDIELRTRIVNSVLAGEIDTAINALQGNYPSVLEADNHLILFKMRCRKFVELILETAEIKKKLKALQTEEAEQHFFEDSVSNTPPEEMDMDVDEDGLMPPAPPLISNGFGSAIRRETRSTEDLASQYELALNAAIAYGQALSNDYQSDSRPEVQQLFKQTFGIVAWEDPLEVGGPISELAGHSARVSLAHELNLAILKSQGRPSQPALETLYRHTDACIKQLGLLGVGAAAFADLSREFLQCE</sequence>
<evidence type="ECO:0008006" key="6">
    <source>
        <dbReference type="Google" id="ProtNLM"/>
    </source>
</evidence>
<dbReference type="InterPro" id="IPR006595">
    <property type="entry name" value="CTLH_C"/>
</dbReference>
<name>A0A409W2C7_9AGAR</name>
<dbReference type="SUPFAM" id="SSF49899">
    <property type="entry name" value="Concanavalin A-like lectins/glucanases"/>
    <property type="match status" value="1"/>
</dbReference>
<dbReference type="SMART" id="SM00668">
    <property type="entry name" value="CTLH"/>
    <property type="match status" value="1"/>
</dbReference>
<dbReference type="InterPro" id="IPR024964">
    <property type="entry name" value="CTLH/CRA"/>
</dbReference>
<dbReference type="InterPro" id="IPR013144">
    <property type="entry name" value="CRA_dom"/>
</dbReference>
<dbReference type="PANTHER" id="PTHR12864">
    <property type="entry name" value="RAN BINDING PROTEIN 9-RELATED"/>
    <property type="match status" value="1"/>
</dbReference>
<evidence type="ECO:0000259" key="2">
    <source>
        <dbReference type="PROSITE" id="PS50188"/>
    </source>
</evidence>
<feature type="domain" description="CTLH" evidence="3">
    <location>
        <begin position="410"/>
        <end position="468"/>
    </location>
</feature>
<protein>
    <recommendedName>
        <fullName evidence="6">B30.2/SPRY domain-containing protein</fullName>
    </recommendedName>
</protein>
<dbReference type="OrthoDB" id="25503at2759"/>
<evidence type="ECO:0000259" key="3">
    <source>
        <dbReference type="PROSITE" id="PS50897"/>
    </source>
</evidence>
<feature type="compositionally biased region" description="Polar residues" evidence="1">
    <location>
        <begin position="45"/>
        <end position="63"/>
    </location>
</feature>
<dbReference type="Gene3D" id="2.60.120.920">
    <property type="match status" value="1"/>
</dbReference>
<accession>A0A409W2C7</accession>
<dbReference type="PROSITE" id="PS50896">
    <property type="entry name" value="LISH"/>
    <property type="match status" value="1"/>
</dbReference>
<dbReference type="InParanoid" id="A0A409W2C7"/>
<dbReference type="InterPro" id="IPR050618">
    <property type="entry name" value="Ubq-SigPath_Reg"/>
</dbReference>
<keyword evidence="5" id="KW-1185">Reference proteome</keyword>
<dbReference type="PROSITE" id="PS50188">
    <property type="entry name" value="B302_SPRY"/>
    <property type="match status" value="1"/>
</dbReference>
<evidence type="ECO:0000313" key="4">
    <source>
        <dbReference type="EMBL" id="PPQ72669.1"/>
    </source>
</evidence>
<dbReference type="Pfam" id="PF10607">
    <property type="entry name" value="CTLH"/>
    <property type="match status" value="1"/>
</dbReference>
<dbReference type="STRING" id="231916.A0A409W2C7"/>
<dbReference type="InterPro" id="IPR006594">
    <property type="entry name" value="LisH"/>
</dbReference>
<dbReference type="InterPro" id="IPR003877">
    <property type="entry name" value="SPRY_dom"/>
</dbReference>
<dbReference type="Pfam" id="PF00622">
    <property type="entry name" value="SPRY"/>
    <property type="match status" value="1"/>
</dbReference>